<dbReference type="Pfam" id="PF03473">
    <property type="entry name" value="MOSC"/>
    <property type="match status" value="1"/>
</dbReference>
<feature type="domain" description="MOSC" evidence="2">
    <location>
        <begin position="32"/>
        <end position="166"/>
    </location>
</feature>
<proteinExistence type="predicted"/>
<dbReference type="EMBL" id="CP045929">
    <property type="protein sequence ID" value="QGK72095.1"/>
    <property type="molecule type" value="Genomic_DNA"/>
</dbReference>
<organism evidence="3 4">
    <name type="scientific">Allosaccharopolyspora coralli</name>
    <dbReference type="NCBI Taxonomy" id="2665642"/>
    <lineage>
        <taxon>Bacteria</taxon>
        <taxon>Bacillati</taxon>
        <taxon>Actinomycetota</taxon>
        <taxon>Actinomycetes</taxon>
        <taxon>Pseudonocardiales</taxon>
        <taxon>Pseudonocardiaceae</taxon>
        <taxon>Allosaccharopolyspora</taxon>
    </lineage>
</organism>
<sequence>MESVNIAVERTGDWTGRMGRTGIDKRPSGEPIDLADPDADSGSGVLGDLVVDTRHHGGRDQAVYAFDVEDLRYWSRRLGKDLAPGNAGENLTVAGCDASNAVIGQRWRVGSALLRVTAPRVPCRVFAGYWDMPNLVKIFSEYGRTGSYFAVEQGGAVASGDAVEVLSTPEHGVTVGEAFAFVGQGRRDLLDHLETAMSDLPGELARRVSAARGSESRPV</sequence>
<dbReference type="GO" id="GO:0030151">
    <property type="term" value="F:molybdenum ion binding"/>
    <property type="evidence" value="ECO:0007669"/>
    <property type="project" value="InterPro"/>
</dbReference>
<keyword evidence="4" id="KW-1185">Reference proteome</keyword>
<dbReference type="PROSITE" id="PS51340">
    <property type="entry name" value="MOSC"/>
    <property type="match status" value="1"/>
</dbReference>
<dbReference type="InterPro" id="IPR005302">
    <property type="entry name" value="MoCF_Sase_C"/>
</dbReference>
<dbReference type="PANTHER" id="PTHR30212:SF2">
    <property type="entry name" value="PROTEIN YIIM"/>
    <property type="match status" value="1"/>
</dbReference>
<feature type="region of interest" description="Disordered" evidence="1">
    <location>
        <begin position="15"/>
        <end position="38"/>
    </location>
</feature>
<dbReference type="SUPFAM" id="SSF50800">
    <property type="entry name" value="PK beta-barrel domain-like"/>
    <property type="match status" value="1"/>
</dbReference>
<dbReference type="InterPro" id="IPR052353">
    <property type="entry name" value="Benzoxazolinone_Detox_Enz"/>
</dbReference>
<dbReference type="PANTHER" id="PTHR30212">
    <property type="entry name" value="PROTEIN YIIM"/>
    <property type="match status" value="1"/>
</dbReference>
<reference evidence="4" key="1">
    <citation type="submission" date="2019-11" db="EMBL/GenBank/DDBJ databases">
        <title>The complete genome sequence of Saccharopolyspora sp. E2A.</title>
        <authorList>
            <person name="Zhang G."/>
        </authorList>
    </citation>
    <scope>NUCLEOTIDE SEQUENCE [LARGE SCALE GENOMIC DNA]</scope>
    <source>
        <strain evidence="4">E2A</strain>
    </source>
</reference>
<dbReference type="Gene3D" id="2.40.33.20">
    <property type="entry name" value="PK beta-barrel domain-like"/>
    <property type="match status" value="1"/>
</dbReference>
<evidence type="ECO:0000313" key="3">
    <source>
        <dbReference type="EMBL" id="QGK72095.1"/>
    </source>
</evidence>
<dbReference type="GO" id="GO:0030170">
    <property type="term" value="F:pyridoxal phosphate binding"/>
    <property type="evidence" value="ECO:0007669"/>
    <property type="project" value="InterPro"/>
</dbReference>
<evidence type="ECO:0000259" key="2">
    <source>
        <dbReference type="PROSITE" id="PS51340"/>
    </source>
</evidence>
<dbReference type="KEGG" id="sace:GIY23_06660"/>
<evidence type="ECO:0000256" key="1">
    <source>
        <dbReference type="SAM" id="MobiDB-lite"/>
    </source>
</evidence>
<protein>
    <submittedName>
        <fullName evidence="3">MOSC domain-containing protein</fullName>
    </submittedName>
</protein>
<evidence type="ECO:0000313" key="4">
    <source>
        <dbReference type="Proteomes" id="UP000371041"/>
    </source>
</evidence>
<accession>A0A5Q3QKP2</accession>
<dbReference type="GO" id="GO:0003824">
    <property type="term" value="F:catalytic activity"/>
    <property type="evidence" value="ECO:0007669"/>
    <property type="project" value="InterPro"/>
</dbReference>
<name>A0A5Q3QKP2_9PSEU</name>
<dbReference type="AlphaFoldDB" id="A0A5Q3QKP2"/>
<dbReference type="InterPro" id="IPR011037">
    <property type="entry name" value="Pyrv_Knase-like_insert_dom_sf"/>
</dbReference>
<gene>
    <name evidence="3" type="ORF">GIY23_06660</name>
</gene>
<dbReference type="Proteomes" id="UP000371041">
    <property type="component" value="Chromosome"/>
</dbReference>